<dbReference type="AlphaFoldDB" id="A0AAN6WL15"/>
<gene>
    <name evidence="2" type="ORF">QBC35DRAFT_457655</name>
</gene>
<reference evidence="2" key="1">
    <citation type="journal article" date="2023" name="Mol. Phylogenet. Evol.">
        <title>Genome-scale phylogeny and comparative genomics of the fungal order Sordariales.</title>
        <authorList>
            <person name="Hensen N."/>
            <person name="Bonometti L."/>
            <person name="Westerberg I."/>
            <person name="Brannstrom I.O."/>
            <person name="Guillou S."/>
            <person name="Cros-Aarteil S."/>
            <person name="Calhoun S."/>
            <person name="Haridas S."/>
            <person name="Kuo A."/>
            <person name="Mondo S."/>
            <person name="Pangilinan J."/>
            <person name="Riley R."/>
            <person name="LaButti K."/>
            <person name="Andreopoulos B."/>
            <person name="Lipzen A."/>
            <person name="Chen C."/>
            <person name="Yan M."/>
            <person name="Daum C."/>
            <person name="Ng V."/>
            <person name="Clum A."/>
            <person name="Steindorff A."/>
            <person name="Ohm R.A."/>
            <person name="Martin F."/>
            <person name="Silar P."/>
            <person name="Natvig D.O."/>
            <person name="Lalanne C."/>
            <person name="Gautier V."/>
            <person name="Ament-Velasquez S.L."/>
            <person name="Kruys A."/>
            <person name="Hutchinson M.I."/>
            <person name="Powell A.J."/>
            <person name="Barry K."/>
            <person name="Miller A.N."/>
            <person name="Grigoriev I.V."/>
            <person name="Debuchy R."/>
            <person name="Gladieux P."/>
            <person name="Hiltunen Thoren M."/>
            <person name="Johannesson H."/>
        </authorList>
    </citation>
    <scope>NUCLEOTIDE SEQUENCE</scope>
    <source>
        <strain evidence="2">PSN309</strain>
    </source>
</reference>
<sequence>MLSDHWFGEIEILAAPSEAQLRLEARSPKHSVSNFDIQKDLDELLPTPKTSTSLATLDAMDRALIVMMTALFATVLVLLLYEGFHEMLSSTGILRSPAADYRPEKPGSLIIHF</sequence>
<reference evidence="2" key="2">
    <citation type="submission" date="2023-05" db="EMBL/GenBank/DDBJ databases">
        <authorList>
            <consortium name="Lawrence Berkeley National Laboratory"/>
            <person name="Steindorff A."/>
            <person name="Hensen N."/>
            <person name="Bonometti L."/>
            <person name="Westerberg I."/>
            <person name="Brannstrom I.O."/>
            <person name="Guillou S."/>
            <person name="Cros-Aarteil S."/>
            <person name="Calhoun S."/>
            <person name="Haridas S."/>
            <person name="Kuo A."/>
            <person name="Mondo S."/>
            <person name="Pangilinan J."/>
            <person name="Riley R."/>
            <person name="Labutti K."/>
            <person name="Andreopoulos B."/>
            <person name="Lipzen A."/>
            <person name="Chen C."/>
            <person name="Yanf M."/>
            <person name="Daum C."/>
            <person name="Ng V."/>
            <person name="Clum A."/>
            <person name="Ohm R."/>
            <person name="Martin F."/>
            <person name="Silar P."/>
            <person name="Natvig D."/>
            <person name="Lalanne C."/>
            <person name="Gautier V."/>
            <person name="Ament-Velasquez S.L."/>
            <person name="Kruys A."/>
            <person name="Hutchinson M.I."/>
            <person name="Powell A.J."/>
            <person name="Barry K."/>
            <person name="Miller A.N."/>
            <person name="Grigoriev I.V."/>
            <person name="Debuchy R."/>
            <person name="Gladieux P."/>
            <person name="Thoren M.H."/>
            <person name="Johannesson H."/>
        </authorList>
    </citation>
    <scope>NUCLEOTIDE SEQUENCE</scope>
    <source>
        <strain evidence="2">PSN309</strain>
    </source>
</reference>
<feature type="transmembrane region" description="Helical" evidence="1">
    <location>
        <begin position="63"/>
        <end position="81"/>
    </location>
</feature>
<keyword evidence="1" id="KW-1133">Transmembrane helix</keyword>
<comment type="caution">
    <text evidence="2">The sequence shown here is derived from an EMBL/GenBank/DDBJ whole genome shotgun (WGS) entry which is preliminary data.</text>
</comment>
<name>A0AAN6WL15_9PEZI</name>
<organism evidence="2 3">
    <name type="scientific">Podospora australis</name>
    <dbReference type="NCBI Taxonomy" id="1536484"/>
    <lineage>
        <taxon>Eukaryota</taxon>
        <taxon>Fungi</taxon>
        <taxon>Dikarya</taxon>
        <taxon>Ascomycota</taxon>
        <taxon>Pezizomycotina</taxon>
        <taxon>Sordariomycetes</taxon>
        <taxon>Sordariomycetidae</taxon>
        <taxon>Sordariales</taxon>
        <taxon>Podosporaceae</taxon>
        <taxon>Podospora</taxon>
    </lineage>
</organism>
<evidence type="ECO:0000313" key="2">
    <source>
        <dbReference type="EMBL" id="KAK4182087.1"/>
    </source>
</evidence>
<keyword evidence="1" id="KW-0812">Transmembrane</keyword>
<keyword evidence="1" id="KW-0472">Membrane</keyword>
<keyword evidence="3" id="KW-1185">Reference proteome</keyword>
<evidence type="ECO:0000313" key="3">
    <source>
        <dbReference type="Proteomes" id="UP001302126"/>
    </source>
</evidence>
<protein>
    <submittedName>
        <fullName evidence="2">Uncharacterized protein</fullName>
    </submittedName>
</protein>
<evidence type="ECO:0000256" key="1">
    <source>
        <dbReference type="SAM" id="Phobius"/>
    </source>
</evidence>
<dbReference type="Proteomes" id="UP001302126">
    <property type="component" value="Unassembled WGS sequence"/>
</dbReference>
<dbReference type="EMBL" id="MU864768">
    <property type="protein sequence ID" value="KAK4182087.1"/>
    <property type="molecule type" value="Genomic_DNA"/>
</dbReference>
<proteinExistence type="predicted"/>
<accession>A0AAN6WL15</accession>